<name>A0A6J5W3V3_PRUAR</name>
<evidence type="ECO:0000256" key="6">
    <source>
        <dbReference type="SAM" id="MobiDB-lite"/>
    </source>
</evidence>
<keyword evidence="9" id="KW-1185">Reference proteome</keyword>
<dbReference type="GO" id="GO:0005524">
    <property type="term" value="F:ATP binding"/>
    <property type="evidence" value="ECO:0007669"/>
    <property type="project" value="UniProtKB-UniRule"/>
</dbReference>
<dbReference type="EMBL" id="CAEKKB010000001">
    <property type="protein sequence ID" value="CAB4294537.1"/>
    <property type="molecule type" value="Genomic_DNA"/>
</dbReference>
<evidence type="ECO:0000313" key="9">
    <source>
        <dbReference type="Proteomes" id="UP000507245"/>
    </source>
</evidence>
<keyword evidence="2 5" id="KW-0378">Hydrolase</keyword>
<reference evidence="9" key="1">
    <citation type="journal article" date="2020" name="Genome Biol.">
        <title>Gamete binning: chromosome-level and haplotype-resolved genome assembly enabled by high-throughput single-cell sequencing of gamete genomes.</title>
        <authorList>
            <person name="Campoy J.A."/>
            <person name="Sun H."/>
            <person name="Goel M."/>
            <person name="Jiao W.-B."/>
            <person name="Folz-Donahue K."/>
            <person name="Wang N."/>
            <person name="Rubio M."/>
            <person name="Liu C."/>
            <person name="Kukat C."/>
            <person name="Ruiz D."/>
            <person name="Huettel B."/>
            <person name="Schneeberger K."/>
        </authorList>
    </citation>
    <scope>NUCLEOTIDE SEQUENCE [LARGE SCALE GENOMIC DNA]</scope>
    <source>
        <strain evidence="9">cv. Rojo Pasion</strain>
    </source>
</reference>
<dbReference type="InterPro" id="IPR027417">
    <property type="entry name" value="P-loop_NTPase"/>
</dbReference>
<keyword evidence="3 5" id="KW-0347">Helicase</keyword>
<dbReference type="Pfam" id="PF20073">
    <property type="entry name" value="DUF6469"/>
    <property type="match status" value="1"/>
</dbReference>
<dbReference type="InterPro" id="IPR047187">
    <property type="entry name" value="SF1_C_Upf1"/>
</dbReference>
<keyword evidence="1 5" id="KW-0547">Nucleotide-binding</keyword>
<feature type="region of interest" description="Disordered" evidence="6">
    <location>
        <begin position="2358"/>
        <end position="2441"/>
    </location>
</feature>
<dbReference type="PANTHER" id="PTHR21529:SF4">
    <property type="entry name" value="TPR AND ANKYRIN REPEAT-CONTAINING PROTEIN 1"/>
    <property type="match status" value="1"/>
</dbReference>
<feature type="compositionally biased region" description="Basic and acidic residues" evidence="6">
    <location>
        <begin position="2376"/>
        <end position="2391"/>
    </location>
</feature>
<proteinExistence type="predicted"/>
<dbReference type="Proteomes" id="UP000507245">
    <property type="component" value="Unassembled WGS sequence"/>
</dbReference>
<protein>
    <recommendedName>
        <fullName evidence="7">UvrD-like helicase ATP-binding domain-containing protein</fullName>
    </recommendedName>
</protein>
<dbReference type="Pfam" id="PF13087">
    <property type="entry name" value="AAA_12"/>
    <property type="match status" value="1"/>
</dbReference>
<sequence>MMEARTDRFTDTVFSWSFEDIFNENLYKNEVQKIPESFDSVKHYFSSYLYPLLEETRAQVHSSMETVDRSPFAKVAAFEKCNPYGPHGENVYHIKVDGWGNRFNDRGKEPYKTLPGDLLIVLADAKPETVSDLQRVGRSFWAFVSVTYVPENEDEDDIDSTSLYFRVKASKDFEVNDSTHTSLFLVFLVNLIPNSRIWKALHMFGNLKIIKEVLCTDSVAQKNNYLCSETNDDIRDKWLVESSSSGLNESQTGAVLACLEMLRCDSKSTMQLIWGAPGTGKTKTTATLLFTLLRMKCRTLICAPTNVAITEVASCVLKMVTEAKSNSLEEILLFGNKERLKVGPHIKDIYLNERVKRLGECLGPVTGWSIYFASMIGFLEDCVSHYHIFLENELSNEKENEGVSEMKEKECRTYTQVIKGKCKSFLEFFRDRFVSTARPLRRCISTFRTHIAKNYFLAHTFQNMISLIGLFDSIESLLLDGDFGSEALEHLCSCSEVEDVPESFVDNSFLLCMKRKECLSVLRTLQDSLSGLDLPNFRNGESLMKFCFQSASLVFCTASSSYKLHRVAMEPLTIVVIDEAAQLKECESTIPLQLPGVKHAVLVGDECQLPATVNSNVSVRAGFSRSLFERMECFKTETQYWGGITVCCSSSCSSGQLLQKYDKTEGFTVKVKTVDGFQGGEDDIIIVSTVRSTIRQSIDFISKPQRVNVALTRARHCLWILGNEGTLSDGESVWKDLVLDAKRRQCFFNANEDKDLAGVIEVLFSDNFLKSFKKLKSTSLKKSVLYLLLKLFAGWRSKKPNVCGSSSPILRQYKVEGLYIVCTTDIAKDVKYIQILKIWDILPLRDIPKLVKRLENILKRYTDDFINRCKEKLIEGNLEVPESWPPSLDIVRFKDLSITENQSDLVGDNDSDGRSYVENAQVSESLQLLKFYSLSSGVVNHLLSDHEGRELDLPFELADQEMEIVLYRKSSFIVGRSGTGKTTVLTMKLFQNEQRYQLAVQGCVSCQNSMVEQSTSATKGTLHQFFVTVSPKLCFAIKQHVLNLKSFACGGSDSTEKILIDMADFDEGEAQFKDIKDSFHDIPPNSYPLVITFHKFLMMLDGTLGNSYFERFLDATKLTHGRLQSSRSVALQTFIRTKEVKYERFSSSYWPHFNIQLTKKLDASRVFTEIISHIKGGLEAMEAGDGKLNREDYVRLSESRGSNLSKQKREAIYDIFQAYEKMKMKNGEFDLADFVIDLHHRLRHEKYGGDQMDFVYIDEVQDLTLSQIALFKHMCINIKEGFIFSGDTAQTIARGIDFRFQDIRHLFHKKFVLESRSNKLEERKEKGQISKMFHLTQNFRTHAGIVKLSQSIIELIYRFFPHSIDVLDPETSLIYGEAPILLESGENENAIIKIFGNSGTGIGNIVGFGAEQVILVRDDGAKKEVSMFVGRHALVLTIVECKGLEFQDVLLYNFFGSSPLKNQWRVIYDYMKERDLLDSTLPKCFPSFNESKHNILCSELKQLYVAVTRTRQRLWVCESVEELSKPMFDYWKKKCLVQVRQLDDSLAQEMQVASRPEEWKSRGIKLYHEHSYEMATMCFERAGDTYWEKRSKATGLKAIADRMRTSNPEEANSILREAAEIFDAIGKADSAAICFSDLGEYERAARIYLDKYGVPDLERAGECFSLAGCYKDSADVYARGNFFSECLTACAKGKLFEMGLQYIKYWKKHAIKDCVVARRGEEMDEIEQEYLESCASHYYELTDHRSMMNFVKEFHSIILMRNFLKKLGLLDELLLLEEEFGNYLEAAEIAKMKGDILLEADFLGKAGKFREASSHILLYVFANSLWSYGGKGWPIQQFSQKEELLSKAKSFAKKETESFYELVCTEIDILLNEQSNLALIKNYMNVCQRHKRVELLSARKILDAHISSSADKYVWEKDLVDGNLIMCSEGRISENQDKIAFIIKYLGCLENRDVNDYRRYKELCVDYLGVWRLYHNLAPVYVLLVSDADWVRGLDERHFRNHGKLVSINVHQLVSAACSYWSSEMLSVGMEVLEKLENLYKFPIKNVDDAVFCQSRCLTHICEISEYLLQSKCLKLRNQDAERLQRYVKLSTDTVVANIFPLDWRNSLRENMIALRRTDALKNALKQVTVEYTSSEKVLSLGQIGRLAMVILGSGKLNNSELYEKLVVKLDCHPPWKAFIENLCGNIRPGNTSEEPREVSIMLKLYGALVDTYNANWRVGYAITTSSCFVEWLIYQEEDTNADMVEWIKKTNTDWNNYHSQLMLRFVVMLCLVYLNFGMGLNELYDLLGRDYITEQLPWEFYDALKRQRRHKTLNINVKLLAAAFQKIDVIFVDMKANHSRDYILRNLIPKQPPVLQLTSNSGAVEPSETGAASDKTSDDFVGGRDNHNTGEESCISKESIPKPMQAVDVASGSQCASNETGNKGKKKGKNKKPKKKGGKK</sequence>
<dbReference type="Pfam" id="PF00580">
    <property type="entry name" value="UvrD-helicase"/>
    <property type="match status" value="1"/>
</dbReference>
<dbReference type="PROSITE" id="PS51198">
    <property type="entry name" value="UVRD_HELICASE_ATP_BIND"/>
    <property type="match status" value="1"/>
</dbReference>
<dbReference type="OrthoDB" id="3156807at2759"/>
<evidence type="ECO:0000256" key="1">
    <source>
        <dbReference type="ARBA" id="ARBA00022741"/>
    </source>
</evidence>
<evidence type="ECO:0000259" key="7">
    <source>
        <dbReference type="PROSITE" id="PS51198"/>
    </source>
</evidence>
<dbReference type="InterPro" id="IPR041677">
    <property type="entry name" value="DNA2/NAM7_AAA_11"/>
</dbReference>
<evidence type="ECO:0000256" key="5">
    <source>
        <dbReference type="PROSITE-ProRule" id="PRU00560"/>
    </source>
</evidence>
<dbReference type="SUPFAM" id="SSF52540">
    <property type="entry name" value="P-loop containing nucleoside triphosphate hydrolases"/>
    <property type="match status" value="2"/>
</dbReference>
<organism evidence="8 9">
    <name type="scientific">Prunus armeniaca</name>
    <name type="common">Apricot</name>
    <name type="synonym">Armeniaca vulgaris</name>
    <dbReference type="NCBI Taxonomy" id="36596"/>
    <lineage>
        <taxon>Eukaryota</taxon>
        <taxon>Viridiplantae</taxon>
        <taxon>Streptophyta</taxon>
        <taxon>Embryophyta</taxon>
        <taxon>Tracheophyta</taxon>
        <taxon>Spermatophyta</taxon>
        <taxon>Magnoliopsida</taxon>
        <taxon>eudicotyledons</taxon>
        <taxon>Gunneridae</taxon>
        <taxon>Pentapetalae</taxon>
        <taxon>rosids</taxon>
        <taxon>fabids</taxon>
        <taxon>Rosales</taxon>
        <taxon>Rosaceae</taxon>
        <taxon>Amygdaloideae</taxon>
        <taxon>Amygdaleae</taxon>
        <taxon>Prunus</taxon>
    </lineage>
</organism>
<accession>A0A6J5W3V3</accession>
<dbReference type="Gene3D" id="3.40.50.300">
    <property type="entry name" value="P-loop containing nucleotide triphosphate hydrolases"/>
    <property type="match status" value="4"/>
</dbReference>
<dbReference type="Gene3D" id="1.10.10.160">
    <property type="match status" value="1"/>
</dbReference>
<dbReference type="GO" id="GO:0016787">
    <property type="term" value="F:hydrolase activity"/>
    <property type="evidence" value="ECO:0007669"/>
    <property type="project" value="UniProtKB-UniRule"/>
</dbReference>
<feature type="binding site" evidence="5">
    <location>
        <begin position="975"/>
        <end position="982"/>
    </location>
    <ligand>
        <name>ATP</name>
        <dbReference type="ChEBI" id="CHEBI:30616"/>
    </ligand>
</feature>
<feature type="compositionally biased region" description="Polar residues" evidence="6">
    <location>
        <begin position="2412"/>
        <end position="2421"/>
    </location>
</feature>
<dbReference type="InterPro" id="IPR014016">
    <property type="entry name" value="UvrD-like_ATP-bd"/>
</dbReference>
<dbReference type="CDD" id="cd18808">
    <property type="entry name" value="SF1_C_Upf1"/>
    <property type="match status" value="1"/>
</dbReference>
<dbReference type="InterPro" id="IPR013986">
    <property type="entry name" value="DExx_box_DNA_helicase_dom_sf"/>
</dbReference>
<dbReference type="InterPro" id="IPR045529">
    <property type="entry name" value="DUF6469"/>
</dbReference>
<evidence type="ECO:0000313" key="8">
    <source>
        <dbReference type="EMBL" id="CAB4294537.1"/>
    </source>
</evidence>
<gene>
    <name evidence="8" type="ORF">ORAREDHAP_LOCUS5405</name>
</gene>
<dbReference type="InterPro" id="IPR039904">
    <property type="entry name" value="TRANK1"/>
</dbReference>
<evidence type="ECO:0000256" key="2">
    <source>
        <dbReference type="ARBA" id="ARBA00022801"/>
    </source>
</evidence>
<dbReference type="GO" id="GO:0004386">
    <property type="term" value="F:helicase activity"/>
    <property type="evidence" value="ECO:0007669"/>
    <property type="project" value="UniProtKB-UniRule"/>
</dbReference>
<dbReference type="PANTHER" id="PTHR21529">
    <property type="entry name" value="MAMMARY TURMOR VIRUS RECEPTOR HOMOLOG 1, 2 MTVR1, 2"/>
    <property type="match status" value="1"/>
</dbReference>
<feature type="domain" description="UvrD-like helicase ATP-binding" evidence="7">
    <location>
        <begin position="954"/>
        <end position="1342"/>
    </location>
</feature>
<dbReference type="InterPro" id="IPR041679">
    <property type="entry name" value="DNA2/NAM7-like_C"/>
</dbReference>
<keyword evidence="4 5" id="KW-0067">ATP-binding</keyword>
<feature type="compositionally biased region" description="Basic residues" evidence="6">
    <location>
        <begin position="2424"/>
        <end position="2441"/>
    </location>
</feature>
<evidence type="ECO:0000256" key="3">
    <source>
        <dbReference type="ARBA" id="ARBA00022806"/>
    </source>
</evidence>
<dbReference type="Pfam" id="PF13086">
    <property type="entry name" value="AAA_11"/>
    <property type="match status" value="1"/>
</dbReference>
<evidence type="ECO:0000256" key="4">
    <source>
        <dbReference type="ARBA" id="ARBA00022840"/>
    </source>
</evidence>